<protein>
    <submittedName>
        <fullName evidence="2">Retrovirus-related Pol polyprotein</fullName>
    </submittedName>
</protein>
<dbReference type="AlphaFoldDB" id="A0A5B6X2K4"/>
<evidence type="ECO:0000259" key="1">
    <source>
        <dbReference type="Pfam" id="PF17919"/>
    </source>
</evidence>
<evidence type="ECO:0000313" key="3">
    <source>
        <dbReference type="Proteomes" id="UP000325315"/>
    </source>
</evidence>
<organism evidence="2 3">
    <name type="scientific">Gossypium australe</name>
    <dbReference type="NCBI Taxonomy" id="47621"/>
    <lineage>
        <taxon>Eukaryota</taxon>
        <taxon>Viridiplantae</taxon>
        <taxon>Streptophyta</taxon>
        <taxon>Embryophyta</taxon>
        <taxon>Tracheophyta</taxon>
        <taxon>Spermatophyta</taxon>
        <taxon>Magnoliopsida</taxon>
        <taxon>eudicotyledons</taxon>
        <taxon>Gunneridae</taxon>
        <taxon>Pentapetalae</taxon>
        <taxon>rosids</taxon>
        <taxon>malvids</taxon>
        <taxon>Malvales</taxon>
        <taxon>Malvaceae</taxon>
        <taxon>Malvoideae</taxon>
        <taxon>Gossypium</taxon>
    </lineage>
</organism>
<sequence length="100" mass="11145">MATRAKIAFSHLKQTVTFQTQPRRYGKIEKAILAIEMAKLTYALDTTLILALPNFHLEFYMNTDASGVGVSVVLHKQGKPLSFFSKALGIINQALSIYDK</sequence>
<dbReference type="SUPFAM" id="SSF56672">
    <property type="entry name" value="DNA/RNA polymerases"/>
    <property type="match status" value="1"/>
</dbReference>
<proteinExistence type="predicted"/>
<dbReference type="Pfam" id="PF17919">
    <property type="entry name" value="RT_RNaseH_2"/>
    <property type="match status" value="1"/>
</dbReference>
<comment type="caution">
    <text evidence="2">The sequence shown here is derived from an EMBL/GenBank/DDBJ whole genome shotgun (WGS) entry which is preliminary data.</text>
</comment>
<accession>A0A5B6X2K4</accession>
<name>A0A5B6X2K4_9ROSI</name>
<dbReference type="InterPro" id="IPR041577">
    <property type="entry name" value="RT_RNaseH_2"/>
</dbReference>
<feature type="domain" description="Reverse transcriptase/retrotransposon-derived protein RNase H-like" evidence="1">
    <location>
        <begin position="37"/>
        <end position="100"/>
    </location>
</feature>
<evidence type="ECO:0000313" key="2">
    <source>
        <dbReference type="EMBL" id="KAA3487215.1"/>
    </source>
</evidence>
<dbReference type="EMBL" id="SMMG02000001">
    <property type="protein sequence ID" value="KAA3487215.1"/>
    <property type="molecule type" value="Genomic_DNA"/>
</dbReference>
<dbReference type="Proteomes" id="UP000325315">
    <property type="component" value="Unassembled WGS sequence"/>
</dbReference>
<dbReference type="InterPro" id="IPR043502">
    <property type="entry name" value="DNA/RNA_pol_sf"/>
</dbReference>
<reference evidence="3" key="1">
    <citation type="journal article" date="2019" name="Plant Biotechnol. J.">
        <title>Genome sequencing of the Australian wild diploid species Gossypium australe highlights disease resistance and delayed gland morphogenesis.</title>
        <authorList>
            <person name="Cai Y."/>
            <person name="Cai X."/>
            <person name="Wang Q."/>
            <person name="Wang P."/>
            <person name="Zhang Y."/>
            <person name="Cai C."/>
            <person name="Xu Y."/>
            <person name="Wang K."/>
            <person name="Zhou Z."/>
            <person name="Wang C."/>
            <person name="Geng S."/>
            <person name="Li B."/>
            <person name="Dong Q."/>
            <person name="Hou Y."/>
            <person name="Wang H."/>
            <person name="Ai P."/>
            <person name="Liu Z."/>
            <person name="Yi F."/>
            <person name="Sun M."/>
            <person name="An G."/>
            <person name="Cheng J."/>
            <person name="Zhang Y."/>
            <person name="Shi Q."/>
            <person name="Xie Y."/>
            <person name="Shi X."/>
            <person name="Chang Y."/>
            <person name="Huang F."/>
            <person name="Chen Y."/>
            <person name="Hong S."/>
            <person name="Mi L."/>
            <person name="Sun Q."/>
            <person name="Zhang L."/>
            <person name="Zhou B."/>
            <person name="Peng R."/>
            <person name="Zhang X."/>
            <person name="Liu F."/>
        </authorList>
    </citation>
    <scope>NUCLEOTIDE SEQUENCE [LARGE SCALE GENOMIC DNA]</scope>
    <source>
        <strain evidence="3">cv. PA1801</strain>
    </source>
</reference>
<gene>
    <name evidence="2" type="ORF">EPI10_031054</name>
</gene>
<keyword evidence="3" id="KW-1185">Reference proteome</keyword>